<keyword evidence="3" id="KW-1185">Reference proteome</keyword>
<dbReference type="WBParaSite" id="SRAE_X000011700.1">
    <property type="protein sequence ID" value="SRAE_X000011700.1"/>
    <property type="gene ID" value="WBGene00265672"/>
</dbReference>
<dbReference type="GeneID" id="36383165"/>
<feature type="region of interest" description="Disordered" evidence="1">
    <location>
        <begin position="208"/>
        <end position="241"/>
    </location>
</feature>
<evidence type="ECO:0000256" key="1">
    <source>
        <dbReference type="SAM" id="MobiDB-lite"/>
    </source>
</evidence>
<dbReference type="EMBL" id="LN609530">
    <property type="protein sequence ID" value="CEF70786.1"/>
    <property type="molecule type" value="Genomic_DNA"/>
</dbReference>
<feature type="region of interest" description="Disordered" evidence="1">
    <location>
        <begin position="308"/>
        <end position="334"/>
    </location>
</feature>
<protein>
    <submittedName>
        <fullName evidence="2 4">Uncharacterized protein</fullName>
    </submittedName>
</protein>
<proteinExistence type="predicted"/>
<gene>
    <name evidence="2 4 5" type="ORF">SRAE_X000011700</name>
</gene>
<accession>A0A090LM39</accession>
<organism evidence="2">
    <name type="scientific">Strongyloides ratti</name>
    <name type="common">Parasitic roundworm</name>
    <dbReference type="NCBI Taxonomy" id="34506"/>
    <lineage>
        <taxon>Eukaryota</taxon>
        <taxon>Metazoa</taxon>
        <taxon>Ecdysozoa</taxon>
        <taxon>Nematoda</taxon>
        <taxon>Chromadorea</taxon>
        <taxon>Rhabditida</taxon>
        <taxon>Tylenchina</taxon>
        <taxon>Panagrolaimomorpha</taxon>
        <taxon>Strongyloidoidea</taxon>
        <taxon>Strongyloididae</taxon>
        <taxon>Strongyloides</taxon>
    </lineage>
</organism>
<sequence length="334" mass="37550">MESKELEKKSDLGKEVLKKDSNENKNIVKEKNNKLTIKKDMTKNGGNIIDNVTYSQKNVTIELDKKNFNHSKSVGSYFSEDENCGKKIENCKEKVRRYAYCKLHEDERDGKGMTKKEIKDKWHRSELKSAFHAMVDDARKKFLEEPEISTTPLMTSASNEKEKTKSDVILSKSSPEIKLTDGKGELKTDRVLSKSPIHGGTSEVVSFKVTSNGKEEPKNDTLLSKLPVNDSTSNGKGQLKNDTVLSKSPVYVNISNVVLPKVSSDGKRKNKTDVVSSTPTTNVNTFDEKMDMDEKISQMAFEIENLNEKAFSLPHQPENNLSSDSTSKESEENE</sequence>
<evidence type="ECO:0000313" key="3">
    <source>
        <dbReference type="Proteomes" id="UP000035682"/>
    </source>
</evidence>
<dbReference type="AlphaFoldDB" id="A0A090LM39"/>
<evidence type="ECO:0000313" key="4">
    <source>
        <dbReference type="WBParaSite" id="SRAE_X000011700.1"/>
    </source>
</evidence>
<dbReference type="RefSeq" id="XP_024509982.1">
    <property type="nucleotide sequence ID" value="XM_024644422.1"/>
</dbReference>
<reference evidence="2 3" key="1">
    <citation type="submission" date="2014-09" db="EMBL/GenBank/DDBJ databases">
        <authorList>
            <person name="Martin A.A."/>
        </authorList>
    </citation>
    <scope>NUCLEOTIDE SEQUENCE</scope>
    <source>
        <strain evidence="3">ED321</strain>
        <strain evidence="2">ED321 Heterogonic</strain>
    </source>
</reference>
<dbReference type="WormBase" id="SRAE_X000011700">
    <property type="protein sequence ID" value="SRP06855"/>
    <property type="gene ID" value="WBGene00265672"/>
</dbReference>
<feature type="region of interest" description="Disordered" evidence="1">
    <location>
        <begin position="1"/>
        <end position="27"/>
    </location>
</feature>
<feature type="compositionally biased region" description="Polar residues" evidence="1">
    <location>
        <begin position="229"/>
        <end position="241"/>
    </location>
</feature>
<name>A0A090LM39_STRRB</name>
<dbReference type="CTD" id="36383165"/>
<dbReference type="Proteomes" id="UP000035682">
    <property type="component" value="Unplaced"/>
</dbReference>
<evidence type="ECO:0000313" key="2">
    <source>
        <dbReference type="EMBL" id="CEF70786.1"/>
    </source>
</evidence>
<evidence type="ECO:0000313" key="5">
    <source>
        <dbReference type="WormBase" id="SRAE_X000011700"/>
    </source>
</evidence>
<reference evidence="4" key="2">
    <citation type="submission" date="2020-12" db="UniProtKB">
        <authorList>
            <consortium name="WormBaseParasite"/>
        </authorList>
    </citation>
    <scope>IDENTIFICATION</scope>
</reference>